<proteinExistence type="inferred from homology"/>
<dbReference type="Gene3D" id="1.20.1330.10">
    <property type="entry name" value="f41 fragment of flagellin, N-terminal domain"/>
    <property type="match status" value="1"/>
</dbReference>
<keyword evidence="2 3" id="KW-0975">Bacterial flagellum</keyword>
<evidence type="ECO:0000259" key="4">
    <source>
        <dbReference type="Pfam" id="PF00669"/>
    </source>
</evidence>
<comment type="similarity">
    <text evidence="1 3">Belongs to the bacterial flagellin family.</text>
</comment>
<comment type="subcellular location">
    <subcellularLocation>
        <location evidence="3">Secreted</location>
    </subcellularLocation>
    <subcellularLocation>
        <location evidence="3">Bacterial flagellum</location>
    </subcellularLocation>
</comment>
<comment type="caution">
    <text evidence="6">The sequence shown here is derived from an EMBL/GenBank/DDBJ whole genome shotgun (WGS) entry which is preliminary data.</text>
</comment>
<dbReference type="EMBL" id="PDKK01000002">
    <property type="protein sequence ID" value="RXK07738.1"/>
    <property type="molecule type" value="Genomic_DNA"/>
</dbReference>
<organism evidence="6 7">
    <name type="scientific">Halarcobacter ebronensis</name>
    <dbReference type="NCBI Taxonomy" id="1462615"/>
    <lineage>
        <taxon>Bacteria</taxon>
        <taxon>Pseudomonadati</taxon>
        <taxon>Campylobacterota</taxon>
        <taxon>Epsilonproteobacteria</taxon>
        <taxon>Campylobacterales</taxon>
        <taxon>Arcobacteraceae</taxon>
        <taxon>Halarcobacter</taxon>
    </lineage>
</organism>
<dbReference type="Pfam" id="PF00700">
    <property type="entry name" value="Flagellin_C"/>
    <property type="match status" value="1"/>
</dbReference>
<keyword evidence="3" id="KW-0964">Secreted</keyword>
<dbReference type="AlphaFoldDB" id="A0A4Q1AZS1"/>
<keyword evidence="6" id="KW-0282">Flagellum</keyword>
<reference evidence="6 7" key="1">
    <citation type="submission" date="2017-10" db="EMBL/GenBank/DDBJ databases">
        <title>Genomics of the genus Arcobacter.</title>
        <authorList>
            <person name="Perez-Cataluna A."/>
            <person name="Figueras M.J."/>
        </authorList>
    </citation>
    <scope>NUCLEOTIDE SEQUENCE [LARGE SCALE GENOMIC DNA]</scope>
    <source>
        <strain evidence="6 7">CECT 8441</strain>
    </source>
</reference>
<dbReference type="SUPFAM" id="SSF64518">
    <property type="entry name" value="Phase 1 flagellin"/>
    <property type="match status" value="1"/>
</dbReference>
<dbReference type="Gene3D" id="6.10.10.10">
    <property type="entry name" value="Flagellar export chaperone, C-terminal domain"/>
    <property type="match status" value="1"/>
</dbReference>
<dbReference type="InterPro" id="IPR001492">
    <property type="entry name" value="Flagellin"/>
</dbReference>
<dbReference type="PANTHER" id="PTHR42792">
    <property type="entry name" value="FLAGELLIN"/>
    <property type="match status" value="1"/>
</dbReference>
<comment type="function">
    <text evidence="3">Flagellin is the subunit protein which polymerizes to form the filaments of bacterial flagella.</text>
</comment>
<keyword evidence="6" id="KW-0966">Cell projection</keyword>
<dbReference type="InterPro" id="IPR001029">
    <property type="entry name" value="Flagellin_N"/>
</dbReference>
<dbReference type="GO" id="GO:0005576">
    <property type="term" value="C:extracellular region"/>
    <property type="evidence" value="ECO:0007669"/>
    <property type="project" value="UniProtKB-SubCell"/>
</dbReference>
<feature type="domain" description="Flagellin C-terminal" evidence="5">
    <location>
        <begin position="189"/>
        <end position="271"/>
    </location>
</feature>
<accession>A0A4Q1AZS1</accession>
<gene>
    <name evidence="6" type="ORF">CRV07_04560</name>
</gene>
<evidence type="ECO:0000256" key="3">
    <source>
        <dbReference type="RuleBase" id="RU362073"/>
    </source>
</evidence>
<evidence type="ECO:0000256" key="1">
    <source>
        <dbReference type="ARBA" id="ARBA00005709"/>
    </source>
</evidence>
<dbReference type="Pfam" id="PF00669">
    <property type="entry name" value="Flagellin_N"/>
    <property type="match status" value="1"/>
</dbReference>
<dbReference type="RefSeq" id="WP_129086601.1">
    <property type="nucleotide sequence ID" value="NZ_CP053836.1"/>
</dbReference>
<feature type="domain" description="Flagellin N-terminal" evidence="4">
    <location>
        <begin position="16"/>
        <end position="132"/>
    </location>
</feature>
<dbReference type="OrthoDB" id="9796789at2"/>
<evidence type="ECO:0000313" key="6">
    <source>
        <dbReference type="EMBL" id="RXK07738.1"/>
    </source>
</evidence>
<dbReference type="GO" id="GO:0009288">
    <property type="term" value="C:bacterial-type flagellum"/>
    <property type="evidence" value="ECO:0007669"/>
    <property type="project" value="UniProtKB-SubCell"/>
</dbReference>
<name>A0A4Q1AZS1_9BACT</name>
<evidence type="ECO:0000313" key="7">
    <source>
        <dbReference type="Proteomes" id="UP000289758"/>
    </source>
</evidence>
<sequence>MQVENNVLYDQSVYLNTTQSLNKIATGKELNSAADNAASLAISEELIAQTSGISQAIDNTNSAIATMQIGDQAFNEQSKILDQVKEKLLQASTSTTSQEGRESLLNDIQGLMDNLNNIASSTNYNGQTLLQNGINDSSATTGLQFQSGEDSSSLIETDSIQSNTTGLGLDSLVSQDASTFTIDAARSFLDQVDNALNTLNDYRSNFGSSQVQLESNGRSLLSDYTQTSNSSSILTDVDYSKEVANFSKQNILAQIGAYAAAQSNNINQSIVTRALS</sequence>
<keyword evidence="7" id="KW-1185">Reference proteome</keyword>
<dbReference type="PANTHER" id="PTHR42792:SF2">
    <property type="entry name" value="FLAGELLIN"/>
    <property type="match status" value="1"/>
</dbReference>
<protein>
    <recommendedName>
        <fullName evidence="3">Flagellin</fullName>
    </recommendedName>
</protein>
<evidence type="ECO:0000259" key="5">
    <source>
        <dbReference type="Pfam" id="PF00700"/>
    </source>
</evidence>
<dbReference type="GO" id="GO:0005198">
    <property type="term" value="F:structural molecule activity"/>
    <property type="evidence" value="ECO:0007669"/>
    <property type="project" value="UniProtKB-UniRule"/>
</dbReference>
<dbReference type="InterPro" id="IPR042187">
    <property type="entry name" value="Flagellin_C_sub2"/>
</dbReference>
<keyword evidence="6" id="KW-0969">Cilium</keyword>
<dbReference type="Proteomes" id="UP000289758">
    <property type="component" value="Unassembled WGS sequence"/>
</dbReference>
<dbReference type="PRINTS" id="PR00207">
    <property type="entry name" value="FLAGELLIN"/>
</dbReference>
<dbReference type="InterPro" id="IPR046358">
    <property type="entry name" value="Flagellin_C"/>
</dbReference>
<evidence type="ECO:0000256" key="2">
    <source>
        <dbReference type="ARBA" id="ARBA00023143"/>
    </source>
</evidence>